<dbReference type="GO" id="GO:0016757">
    <property type="term" value="F:glycosyltransferase activity"/>
    <property type="evidence" value="ECO:0007669"/>
    <property type="project" value="UniProtKB-KW"/>
</dbReference>
<feature type="domain" description="Glycosyltransferase 2-like" evidence="3">
    <location>
        <begin position="8"/>
        <end position="174"/>
    </location>
</feature>
<dbReference type="EMBL" id="AJAQ01000016">
    <property type="protein sequence ID" value="EOH93797.1"/>
    <property type="molecule type" value="Genomic_DNA"/>
</dbReference>
<protein>
    <recommendedName>
        <fullName evidence="3">Glycosyltransferase 2-like domain-containing protein</fullName>
    </recommendedName>
</protein>
<keyword evidence="5" id="KW-1185">Reference proteome</keyword>
<sequence length="338" mass="39243">MEKEPLVSIVIPVYNSYDCIQNGYESLIKQTYKKIEILIIDDGSAMQPPAVLLKRFAADSRVRFYPREHAGPGAARNFGIKESTGEYLLFMDSDDWLDQCTIEELVKAATDSGSSTDVLIFGFHLYEQESFKESKTASGYSGSKKEFFNEPFYECYKQFLLNAPWNKLIRRKLLLQEEIFFDEQLRILEDLLFSLQVIAAAQRIKVIDQAFYHYHYLRPNSLMTKFHIGKEKILLQICQLIVQLTKDYPAHHSYYCKDIAMKVILQLLQVKEQKQYTVRQRLQMGRTCLENPQLKALVKVAVPENRHEKAKLLLLKVLIKLAGKTNRTARVQEGERID</sequence>
<dbReference type="AlphaFoldDB" id="R2QBJ5"/>
<dbReference type="Pfam" id="PF00535">
    <property type="entry name" value="Glycos_transf_2"/>
    <property type="match status" value="1"/>
</dbReference>
<gene>
    <name evidence="4" type="ORF">UAU_02493</name>
</gene>
<dbReference type="HOGENOM" id="CLU_025996_25_1_9"/>
<evidence type="ECO:0000256" key="2">
    <source>
        <dbReference type="ARBA" id="ARBA00022679"/>
    </source>
</evidence>
<dbReference type="Proteomes" id="UP000013782">
    <property type="component" value="Unassembled WGS sequence"/>
</dbReference>
<keyword evidence="1" id="KW-0328">Glycosyltransferase</keyword>
<comment type="caution">
    <text evidence="4">The sequence shown here is derived from an EMBL/GenBank/DDBJ whole genome shotgun (WGS) entry which is preliminary data.</text>
</comment>
<evidence type="ECO:0000313" key="4">
    <source>
        <dbReference type="EMBL" id="EOH93797.1"/>
    </source>
</evidence>
<dbReference type="CDD" id="cd00761">
    <property type="entry name" value="Glyco_tranf_GTA_type"/>
    <property type="match status" value="1"/>
</dbReference>
<evidence type="ECO:0000259" key="3">
    <source>
        <dbReference type="Pfam" id="PF00535"/>
    </source>
</evidence>
<dbReference type="OrthoDB" id="396512at2"/>
<dbReference type="SUPFAM" id="SSF53448">
    <property type="entry name" value="Nucleotide-diphospho-sugar transferases"/>
    <property type="match status" value="1"/>
</dbReference>
<keyword evidence="2" id="KW-0808">Transferase</keyword>
<organism evidence="4 5">
    <name type="scientific">Enterococcus pallens ATCC BAA-351</name>
    <dbReference type="NCBI Taxonomy" id="1158607"/>
    <lineage>
        <taxon>Bacteria</taxon>
        <taxon>Bacillati</taxon>
        <taxon>Bacillota</taxon>
        <taxon>Bacilli</taxon>
        <taxon>Lactobacillales</taxon>
        <taxon>Enterococcaceae</taxon>
        <taxon>Enterococcus</taxon>
    </lineage>
</organism>
<dbReference type="RefSeq" id="WP_010757483.1">
    <property type="nucleotide sequence ID" value="NZ_ASWD01000001.1"/>
</dbReference>
<dbReference type="InterPro" id="IPR001173">
    <property type="entry name" value="Glyco_trans_2-like"/>
</dbReference>
<dbReference type="STRING" id="160454.RV10_GL000668"/>
<name>R2QBJ5_9ENTE</name>
<dbReference type="PATRIC" id="fig|1158607.3.peg.2467"/>
<accession>R2QBJ5</accession>
<dbReference type="PANTHER" id="PTHR22916">
    <property type="entry name" value="GLYCOSYLTRANSFERASE"/>
    <property type="match status" value="1"/>
</dbReference>
<dbReference type="PANTHER" id="PTHR22916:SF51">
    <property type="entry name" value="GLYCOSYLTRANSFERASE EPSH-RELATED"/>
    <property type="match status" value="1"/>
</dbReference>
<reference evidence="4 5" key="1">
    <citation type="submission" date="2013-02" db="EMBL/GenBank/DDBJ databases">
        <title>The Genome Sequence of Enterococcus pallens BAA-351.</title>
        <authorList>
            <consortium name="The Broad Institute Genome Sequencing Platform"/>
            <consortium name="The Broad Institute Genome Sequencing Center for Infectious Disease"/>
            <person name="Earl A.M."/>
            <person name="Gilmore M.S."/>
            <person name="Lebreton F."/>
            <person name="Walker B."/>
            <person name="Young S.K."/>
            <person name="Zeng Q."/>
            <person name="Gargeya S."/>
            <person name="Fitzgerald M."/>
            <person name="Haas B."/>
            <person name="Abouelleil A."/>
            <person name="Alvarado L."/>
            <person name="Arachchi H.M."/>
            <person name="Berlin A.M."/>
            <person name="Chapman S.B."/>
            <person name="Dewar J."/>
            <person name="Goldberg J."/>
            <person name="Griggs A."/>
            <person name="Gujja S."/>
            <person name="Hansen M."/>
            <person name="Howarth C."/>
            <person name="Imamovic A."/>
            <person name="Larimer J."/>
            <person name="McCowan C."/>
            <person name="Murphy C."/>
            <person name="Neiman D."/>
            <person name="Pearson M."/>
            <person name="Priest M."/>
            <person name="Roberts A."/>
            <person name="Saif S."/>
            <person name="Shea T."/>
            <person name="Sisk P."/>
            <person name="Sykes S."/>
            <person name="Wortman J."/>
            <person name="Nusbaum C."/>
            <person name="Birren B."/>
        </authorList>
    </citation>
    <scope>NUCLEOTIDE SEQUENCE [LARGE SCALE GENOMIC DNA]</scope>
    <source>
        <strain evidence="4 5">ATCC BAA-351</strain>
    </source>
</reference>
<evidence type="ECO:0000256" key="1">
    <source>
        <dbReference type="ARBA" id="ARBA00022676"/>
    </source>
</evidence>
<evidence type="ECO:0000313" key="5">
    <source>
        <dbReference type="Proteomes" id="UP000013782"/>
    </source>
</evidence>
<dbReference type="Gene3D" id="3.90.550.10">
    <property type="entry name" value="Spore Coat Polysaccharide Biosynthesis Protein SpsA, Chain A"/>
    <property type="match status" value="1"/>
</dbReference>
<dbReference type="eggNOG" id="COG1216">
    <property type="taxonomic scope" value="Bacteria"/>
</dbReference>
<proteinExistence type="predicted"/>
<dbReference type="InterPro" id="IPR029044">
    <property type="entry name" value="Nucleotide-diphossugar_trans"/>
</dbReference>